<keyword evidence="9" id="KW-1185">Reference proteome</keyword>
<dbReference type="PANTHER" id="PTHR36115:SF6">
    <property type="entry name" value="PROLINE-RICH ANTIGEN HOMOLOG"/>
    <property type="match status" value="1"/>
</dbReference>
<reference evidence="8 9" key="1">
    <citation type="submission" date="2011-04" db="EMBL/GenBank/DDBJ databases">
        <title>Complete sequence of Cellulomonas fimi ATCC 484.</title>
        <authorList>
            <consortium name="US DOE Joint Genome Institute"/>
            <person name="Lucas S."/>
            <person name="Han J."/>
            <person name="Lapidus A."/>
            <person name="Cheng J.-F."/>
            <person name="Goodwin L."/>
            <person name="Pitluck S."/>
            <person name="Peters L."/>
            <person name="Chertkov O."/>
            <person name="Detter J.C."/>
            <person name="Han C."/>
            <person name="Tapia R."/>
            <person name="Land M."/>
            <person name="Hauser L."/>
            <person name="Kyrpides N."/>
            <person name="Ivanova N."/>
            <person name="Ovchinnikova G."/>
            <person name="Pagani I."/>
            <person name="Mead D."/>
            <person name="Brumm P."/>
            <person name="Woyke T."/>
        </authorList>
    </citation>
    <scope>NUCLEOTIDE SEQUENCE [LARGE SCALE GENOMIC DNA]</scope>
    <source>
        <strain evidence="9">ATCC 484 / DSM 20113 / JCM 1341 / NBRC 15513 / NCIMB 8980 / NCTC 7547</strain>
    </source>
</reference>
<keyword evidence="5 6" id="KW-0472">Membrane</keyword>
<keyword evidence="3 6" id="KW-0812">Transmembrane</keyword>
<evidence type="ECO:0000256" key="5">
    <source>
        <dbReference type="ARBA" id="ARBA00023136"/>
    </source>
</evidence>
<comment type="subcellular location">
    <subcellularLocation>
        <location evidence="1">Cell membrane</location>
        <topology evidence="1">Multi-pass membrane protein</topology>
    </subcellularLocation>
</comment>
<dbReference type="HOGENOM" id="CLU_843825_0_0_11"/>
<evidence type="ECO:0000313" key="8">
    <source>
        <dbReference type="EMBL" id="AEE44363.1"/>
    </source>
</evidence>
<evidence type="ECO:0000256" key="2">
    <source>
        <dbReference type="ARBA" id="ARBA00022475"/>
    </source>
</evidence>
<feature type="transmembrane region" description="Helical" evidence="6">
    <location>
        <begin position="187"/>
        <end position="209"/>
    </location>
</feature>
<dbReference type="Proteomes" id="UP000008460">
    <property type="component" value="Chromosome"/>
</dbReference>
<dbReference type="GO" id="GO:0005886">
    <property type="term" value="C:plasma membrane"/>
    <property type="evidence" value="ECO:0007669"/>
    <property type="project" value="UniProtKB-SubCell"/>
</dbReference>
<dbReference type="PANTHER" id="PTHR36115">
    <property type="entry name" value="PROLINE-RICH ANTIGEN HOMOLOG-RELATED"/>
    <property type="match status" value="1"/>
</dbReference>
<dbReference type="STRING" id="590998.Celf_0217"/>
<sequence>MTAAVDVTDGVRRDVARAPLAAWWRRAVAAALDAAVVGAVTFVTVGPGGWPWEWSLVLGGVAPAPRTPVLLVAGATAVVLLALQAWTGATPGKRVVGIAVLGSPDALAPVGRSRPDRPLGAWRTAVRTLAHSLDLVLLVGLVRPLWDPRRRTFADALCGTDVRATRRVARRAHPHGRRGTTRARGGGGWATTAAAVVLCATSVALAAGVSTGRSPEVVVACGLDDAPMGDDPPIATVELRVPESRTQTRLGLTRAVDGPRDATVSWVVAEQQEAPDGTRLSVRVVAGDGTQVAELGGTVDRGTLVPDHGPALGGLLLPVPPRVLAAAGPGGTWEAGVGTDDVRVALCGGALGGS</sequence>
<proteinExistence type="predicted"/>
<evidence type="ECO:0000313" key="9">
    <source>
        <dbReference type="Proteomes" id="UP000008460"/>
    </source>
</evidence>
<accession>F4H5N9</accession>
<evidence type="ECO:0000256" key="1">
    <source>
        <dbReference type="ARBA" id="ARBA00004651"/>
    </source>
</evidence>
<keyword evidence="2" id="KW-1003">Cell membrane</keyword>
<dbReference type="RefSeq" id="WP_013769393.1">
    <property type="nucleotide sequence ID" value="NC_015514.1"/>
</dbReference>
<evidence type="ECO:0000259" key="7">
    <source>
        <dbReference type="Pfam" id="PF06271"/>
    </source>
</evidence>
<protein>
    <submittedName>
        <fullName evidence="8">RDD domain containing protein</fullName>
    </submittedName>
</protein>
<dbReference type="InterPro" id="IPR010432">
    <property type="entry name" value="RDD"/>
</dbReference>
<dbReference type="KEGG" id="cfi:Celf_0217"/>
<feature type="transmembrane region" description="Helical" evidence="6">
    <location>
        <begin position="68"/>
        <end position="86"/>
    </location>
</feature>
<name>F4H5N9_CELFA</name>
<gene>
    <name evidence="8" type="ordered locus">Celf_0217</name>
</gene>
<dbReference type="AlphaFoldDB" id="F4H5N9"/>
<dbReference type="Pfam" id="PF06271">
    <property type="entry name" value="RDD"/>
    <property type="match status" value="1"/>
</dbReference>
<dbReference type="EMBL" id="CP002666">
    <property type="protein sequence ID" value="AEE44363.1"/>
    <property type="molecule type" value="Genomic_DNA"/>
</dbReference>
<feature type="transmembrane region" description="Helical" evidence="6">
    <location>
        <begin position="27"/>
        <end position="48"/>
    </location>
</feature>
<keyword evidence="4 6" id="KW-1133">Transmembrane helix</keyword>
<evidence type="ECO:0000256" key="6">
    <source>
        <dbReference type="SAM" id="Phobius"/>
    </source>
</evidence>
<evidence type="ECO:0000256" key="4">
    <source>
        <dbReference type="ARBA" id="ARBA00022989"/>
    </source>
</evidence>
<dbReference type="InterPro" id="IPR051791">
    <property type="entry name" value="Pra-immunoreactive"/>
</dbReference>
<feature type="domain" description="RDD" evidence="7">
    <location>
        <begin position="21"/>
        <end position="158"/>
    </location>
</feature>
<evidence type="ECO:0000256" key="3">
    <source>
        <dbReference type="ARBA" id="ARBA00022692"/>
    </source>
</evidence>
<dbReference type="eggNOG" id="COG1714">
    <property type="taxonomic scope" value="Bacteria"/>
</dbReference>
<organism evidence="8 9">
    <name type="scientific">Cellulomonas fimi (strain ATCC 484 / DSM 20113 / JCM 1341 / CCUG 24087 / LMG 16345 / NBRC 15513 / NCIMB 8980 / NCTC 7547 / NRS-133)</name>
    <dbReference type="NCBI Taxonomy" id="590998"/>
    <lineage>
        <taxon>Bacteria</taxon>
        <taxon>Bacillati</taxon>
        <taxon>Actinomycetota</taxon>
        <taxon>Actinomycetes</taxon>
        <taxon>Micrococcales</taxon>
        <taxon>Cellulomonadaceae</taxon>
        <taxon>Cellulomonas</taxon>
    </lineage>
</organism>